<organism evidence="2 3">
    <name type="scientific">Pseudomonas fulva</name>
    <dbReference type="NCBI Taxonomy" id="47880"/>
    <lineage>
        <taxon>Bacteria</taxon>
        <taxon>Pseudomonadati</taxon>
        <taxon>Pseudomonadota</taxon>
        <taxon>Gammaproteobacteria</taxon>
        <taxon>Pseudomonadales</taxon>
        <taxon>Pseudomonadaceae</taxon>
        <taxon>Pseudomonas</taxon>
    </lineage>
</organism>
<sequence length="60" mass="6318">MQVTQRGMTLLETLLAMVVIAVGMFAAAALHMQALQASQDARQQVQAVLASASAHEQALP</sequence>
<gene>
    <name evidence="2" type="ORF">IZU98_19335</name>
</gene>
<dbReference type="EMBL" id="CP064946">
    <property type="protein sequence ID" value="QPH48511.1"/>
    <property type="molecule type" value="Genomic_DNA"/>
</dbReference>
<protein>
    <submittedName>
        <fullName evidence="2">Prepilin-type N-terminal cleavage/methylation domain-containing protein</fullName>
    </submittedName>
</protein>
<name>A0A7S9Q2H6_9PSED</name>
<dbReference type="AlphaFoldDB" id="A0A7S9Q2H6"/>
<keyword evidence="1" id="KW-0472">Membrane</keyword>
<dbReference type="Pfam" id="PF07963">
    <property type="entry name" value="N_methyl"/>
    <property type="match status" value="1"/>
</dbReference>
<dbReference type="NCBIfam" id="TIGR02532">
    <property type="entry name" value="IV_pilin_GFxxxE"/>
    <property type="match status" value="1"/>
</dbReference>
<evidence type="ECO:0000313" key="2">
    <source>
        <dbReference type="EMBL" id="QPH48511.1"/>
    </source>
</evidence>
<dbReference type="PROSITE" id="PS00409">
    <property type="entry name" value="PROKAR_NTER_METHYL"/>
    <property type="match status" value="1"/>
</dbReference>
<dbReference type="InterPro" id="IPR012902">
    <property type="entry name" value="N_methyl_site"/>
</dbReference>
<dbReference type="GeneID" id="93443829"/>
<dbReference type="Proteomes" id="UP000594430">
    <property type="component" value="Chromosome"/>
</dbReference>
<keyword evidence="1" id="KW-0812">Transmembrane</keyword>
<accession>A0A7S9Q2H6</accession>
<feature type="transmembrane region" description="Helical" evidence="1">
    <location>
        <begin position="14"/>
        <end position="32"/>
    </location>
</feature>
<proteinExistence type="predicted"/>
<evidence type="ECO:0000256" key="1">
    <source>
        <dbReference type="SAM" id="Phobius"/>
    </source>
</evidence>
<dbReference type="RefSeq" id="WP_027915695.1">
    <property type="nucleotide sequence ID" value="NZ_BQHM01000014.1"/>
</dbReference>
<evidence type="ECO:0000313" key="3">
    <source>
        <dbReference type="Proteomes" id="UP000594430"/>
    </source>
</evidence>
<keyword evidence="1" id="KW-1133">Transmembrane helix</keyword>
<reference evidence="2 3" key="1">
    <citation type="submission" date="2020-11" db="EMBL/GenBank/DDBJ databases">
        <title>Pseudomonas fulva producing VIM-24.</title>
        <authorList>
            <person name="Liu S."/>
        </authorList>
    </citation>
    <scope>NUCLEOTIDE SEQUENCE [LARGE SCALE GENOMIC DNA]</scope>
    <source>
        <strain evidence="2 3">ZDHY414</strain>
    </source>
</reference>